<feature type="region of interest" description="Disordered" evidence="1">
    <location>
        <begin position="154"/>
        <end position="177"/>
    </location>
</feature>
<dbReference type="AlphaFoldDB" id="A0A7J8HQP8"/>
<accession>A0A7J8HQP8</accession>
<name>A0A7J8HQP8_ROUAE</name>
<evidence type="ECO:0000256" key="1">
    <source>
        <dbReference type="SAM" id="MobiDB-lite"/>
    </source>
</evidence>
<gene>
    <name evidence="2" type="ORF">HJG63_010860</name>
</gene>
<proteinExistence type="predicted"/>
<reference evidence="2 3" key="1">
    <citation type="journal article" date="2020" name="Nature">
        <title>Six reference-quality genomes reveal evolution of bat adaptations.</title>
        <authorList>
            <person name="Jebb D."/>
            <person name="Huang Z."/>
            <person name="Pippel M."/>
            <person name="Hughes G.M."/>
            <person name="Lavrichenko K."/>
            <person name="Devanna P."/>
            <person name="Winkler S."/>
            <person name="Jermiin L.S."/>
            <person name="Skirmuntt E.C."/>
            <person name="Katzourakis A."/>
            <person name="Burkitt-Gray L."/>
            <person name="Ray D.A."/>
            <person name="Sullivan K.A.M."/>
            <person name="Roscito J.G."/>
            <person name="Kirilenko B.M."/>
            <person name="Davalos L.M."/>
            <person name="Corthals A.P."/>
            <person name="Power M.L."/>
            <person name="Jones G."/>
            <person name="Ransome R.D."/>
            <person name="Dechmann D.K.N."/>
            <person name="Locatelli A.G."/>
            <person name="Puechmaille S.J."/>
            <person name="Fedrigo O."/>
            <person name="Jarvis E.D."/>
            <person name="Hiller M."/>
            <person name="Vernes S.C."/>
            <person name="Myers E.W."/>
            <person name="Teeling E.C."/>
        </authorList>
    </citation>
    <scope>NUCLEOTIDE SEQUENCE [LARGE SCALE GENOMIC DNA]</scope>
    <source>
        <strain evidence="2">MRouAeg1</strain>
        <tissue evidence="2">Muscle</tissue>
    </source>
</reference>
<organism evidence="2 3">
    <name type="scientific">Rousettus aegyptiacus</name>
    <name type="common">Egyptian fruit bat</name>
    <name type="synonym">Pteropus aegyptiacus</name>
    <dbReference type="NCBI Taxonomy" id="9407"/>
    <lineage>
        <taxon>Eukaryota</taxon>
        <taxon>Metazoa</taxon>
        <taxon>Chordata</taxon>
        <taxon>Craniata</taxon>
        <taxon>Vertebrata</taxon>
        <taxon>Euteleostomi</taxon>
        <taxon>Mammalia</taxon>
        <taxon>Eutheria</taxon>
        <taxon>Laurasiatheria</taxon>
        <taxon>Chiroptera</taxon>
        <taxon>Yinpterochiroptera</taxon>
        <taxon>Pteropodoidea</taxon>
        <taxon>Pteropodidae</taxon>
        <taxon>Rousettinae</taxon>
        <taxon>Rousettus</taxon>
    </lineage>
</organism>
<evidence type="ECO:0000313" key="2">
    <source>
        <dbReference type="EMBL" id="KAF6474686.1"/>
    </source>
</evidence>
<protein>
    <submittedName>
        <fullName evidence="2">Uncharacterized protein</fullName>
    </submittedName>
</protein>
<comment type="caution">
    <text evidence="2">The sequence shown here is derived from an EMBL/GenBank/DDBJ whole genome shotgun (WGS) entry which is preliminary data.</text>
</comment>
<dbReference type="Proteomes" id="UP000593571">
    <property type="component" value="Unassembled WGS sequence"/>
</dbReference>
<dbReference type="EMBL" id="JACASE010000004">
    <property type="protein sequence ID" value="KAF6474686.1"/>
    <property type="molecule type" value="Genomic_DNA"/>
</dbReference>
<evidence type="ECO:0000313" key="3">
    <source>
        <dbReference type="Proteomes" id="UP000593571"/>
    </source>
</evidence>
<keyword evidence="3" id="KW-1185">Reference proteome</keyword>
<sequence length="177" mass="19883">MFYVPECSRMFYERSSVYSVVLASSAQSDVSVRHPCCSRLGDSSLLFITEWCLVRTRCGPFTRPRLTDPRVLSPLGLSWMWLQRTVKTTSYRGHMPSPTAGNAQHLLGLGSACVQFHERLRALFQSGGTASRSRHRVCAFQVLVSVSCHLLKRQPLRQPPRDQAPPSGLSHPSRKAR</sequence>